<feature type="signal peptide" evidence="1">
    <location>
        <begin position="1"/>
        <end position="19"/>
    </location>
</feature>
<gene>
    <name evidence="2" type="ORF">OKA04_13075</name>
</gene>
<accession>A0ABT3FQ15</accession>
<sequence>MMKRAAVLSLLALATSAMAGQTRVTVQVIEVPHAELTKWMSSGKASGEELHERAMKLASSGAAEIVDTNVVLARSGEKALVESIAEVIFPTEYEGSDMAAPAKEPLVFDPNAPFSPRPWPNLFANAFETRNAGTTIEIEATLSESGKHVDLRLSFEMVDQDSLMTWTEYRDQWGEASIKRPIFETKRLTGALTLVSGKFELFNIFTPKPAAMPAATTRQMVFVRCEVLPLAK</sequence>
<dbReference type="Proteomes" id="UP001207930">
    <property type="component" value="Unassembled WGS sequence"/>
</dbReference>
<keyword evidence="3" id="KW-1185">Reference proteome</keyword>
<proteinExistence type="predicted"/>
<reference evidence="2 3" key="1">
    <citation type="submission" date="2022-10" db="EMBL/GenBank/DDBJ databases">
        <title>Luteolibacter flavescens strain MCCC 1K03193, whole genome shotgun sequencing project.</title>
        <authorList>
            <person name="Zhao G."/>
            <person name="Shen L."/>
        </authorList>
    </citation>
    <scope>NUCLEOTIDE SEQUENCE [LARGE SCALE GENOMIC DNA]</scope>
    <source>
        <strain evidence="2 3">MCCC 1K03193</strain>
    </source>
</reference>
<protein>
    <submittedName>
        <fullName evidence="2">Uncharacterized protein</fullName>
    </submittedName>
</protein>
<dbReference type="EMBL" id="JAPDDS010000006">
    <property type="protein sequence ID" value="MCW1885665.1"/>
    <property type="molecule type" value="Genomic_DNA"/>
</dbReference>
<keyword evidence="1" id="KW-0732">Signal</keyword>
<comment type="caution">
    <text evidence="2">The sequence shown here is derived from an EMBL/GenBank/DDBJ whole genome shotgun (WGS) entry which is preliminary data.</text>
</comment>
<name>A0ABT3FQ15_9BACT</name>
<feature type="chain" id="PRO_5047372291" evidence="1">
    <location>
        <begin position="20"/>
        <end position="232"/>
    </location>
</feature>
<evidence type="ECO:0000313" key="2">
    <source>
        <dbReference type="EMBL" id="MCW1885665.1"/>
    </source>
</evidence>
<organism evidence="2 3">
    <name type="scientific">Luteolibacter flavescens</name>
    <dbReference type="NCBI Taxonomy" id="1859460"/>
    <lineage>
        <taxon>Bacteria</taxon>
        <taxon>Pseudomonadati</taxon>
        <taxon>Verrucomicrobiota</taxon>
        <taxon>Verrucomicrobiia</taxon>
        <taxon>Verrucomicrobiales</taxon>
        <taxon>Verrucomicrobiaceae</taxon>
        <taxon>Luteolibacter</taxon>
    </lineage>
</organism>
<evidence type="ECO:0000256" key="1">
    <source>
        <dbReference type="SAM" id="SignalP"/>
    </source>
</evidence>
<evidence type="ECO:0000313" key="3">
    <source>
        <dbReference type="Proteomes" id="UP001207930"/>
    </source>
</evidence>